<accession>A0A8H3L868</accession>
<sequence>MVLRYIYEGRLSLEEYDTSDIIKILIASIWEYVLKWGIAQNPKLSSDPSKYSKDDFITLKNTLQRCIPLINFFNLPSKEYMDKVYPYKKILPKDLRENLFKYFMGQPSNNQSNLSKKFDSVAISSIQKNLSIEKDFNMVVDEINDFIYKSTNEHNYKSVKQKVIEYFSYHNINPQETYNWL</sequence>
<dbReference type="OrthoDB" id="2437802at2759"/>
<name>A0A8H3L868_9GLOM</name>
<proteinExistence type="predicted"/>
<dbReference type="AlphaFoldDB" id="A0A8H3L868"/>
<dbReference type="EMBL" id="BLAL01000071">
    <property type="protein sequence ID" value="GES83618.1"/>
    <property type="molecule type" value="Genomic_DNA"/>
</dbReference>
<gene>
    <name evidence="1" type="ORF">RCL2_001077400</name>
</gene>
<reference evidence="1" key="1">
    <citation type="submission" date="2019-10" db="EMBL/GenBank/DDBJ databases">
        <title>Conservation and host-specific expression of non-tandemly repeated heterogenous ribosome RNA gene in arbuscular mycorrhizal fungi.</title>
        <authorList>
            <person name="Maeda T."/>
            <person name="Kobayashi Y."/>
            <person name="Nakagawa T."/>
            <person name="Ezawa T."/>
            <person name="Yamaguchi K."/>
            <person name="Bino T."/>
            <person name="Nishimoto Y."/>
            <person name="Shigenobu S."/>
            <person name="Kawaguchi M."/>
        </authorList>
    </citation>
    <scope>NUCLEOTIDE SEQUENCE</scope>
    <source>
        <strain evidence="1">HR1</strain>
    </source>
</reference>
<comment type="caution">
    <text evidence="1">The sequence shown here is derived from an EMBL/GenBank/DDBJ whole genome shotgun (WGS) entry which is preliminary data.</text>
</comment>
<protein>
    <submittedName>
        <fullName evidence="1">BTB/POZ protein</fullName>
    </submittedName>
</protein>
<dbReference type="Proteomes" id="UP000615446">
    <property type="component" value="Unassembled WGS sequence"/>
</dbReference>
<evidence type="ECO:0000313" key="2">
    <source>
        <dbReference type="Proteomes" id="UP000615446"/>
    </source>
</evidence>
<evidence type="ECO:0000313" key="1">
    <source>
        <dbReference type="EMBL" id="GES83618.1"/>
    </source>
</evidence>
<organism evidence="1 2">
    <name type="scientific">Rhizophagus clarus</name>
    <dbReference type="NCBI Taxonomy" id="94130"/>
    <lineage>
        <taxon>Eukaryota</taxon>
        <taxon>Fungi</taxon>
        <taxon>Fungi incertae sedis</taxon>
        <taxon>Mucoromycota</taxon>
        <taxon>Glomeromycotina</taxon>
        <taxon>Glomeromycetes</taxon>
        <taxon>Glomerales</taxon>
        <taxon>Glomeraceae</taxon>
        <taxon>Rhizophagus</taxon>
    </lineage>
</organism>